<dbReference type="Pfam" id="PF01381">
    <property type="entry name" value="HTH_3"/>
    <property type="match status" value="1"/>
</dbReference>
<feature type="domain" description="HTH cro/C1-type" evidence="1">
    <location>
        <begin position="20"/>
        <end position="59"/>
    </location>
</feature>
<keyword evidence="3" id="KW-1185">Reference proteome</keyword>
<dbReference type="InterPro" id="IPR010982">
    <property type="entry name" value="Lambda_DNA-bd_dom_sf"/>
</dbReference>
<evidence type="ECO:0000259" key="1">
    <source>
        <dbReference type="PROSITE" id="PS50943"/>
    </source>
</evidence>
<accession>A0ABT0WAH4</accession>
<proteinExistence type="predicted"/>
<dbReference type="SUPFAM" id="SSF47413">
    <property type="entry name" value="lambda repressor-like DNA-binding domains"/>
    <property type="match status" value="1"/>
</dbReference>
<name>A0ABT0WAH4_9BACI</name>
<protein>
    <submittedName>
        <fullName evidence="2">Helix-turn-helix domain-containing protein</fullName>
    </submittedName>
</protein>
<evidence type="ECO:0000313" key="2">
    <source>
        <dbReference type="EMBL" id="MCM2533312.1"/>
    </source>
</evidence>
<dbReference type="EMBL" id="JAMQCR010000001">
    <property type="protein sequence ID" value="MCM2533312.1"/>
    <property type="molecule type" value="Genomic_DNA"/>
</dbReference>
<gene>
    <name evidence="2" type="ORF">NDK43_14035</name>
</gene>
<dbReference type="Proteomes" id="UP001523262">
    <property type="component" value="Unassembled WGS sequence"/>
</dbReference>
<dbReference type="Gene3D" id="1.10.260.40">
    <property type="entry name" value="lambda repressor-like DNA-binding domains"/>
    <property type="match status" value="1"/>
</dbReference>
<reference evidence="2 3" key="1">
    <citation type="submission" date="2022-06" db="EMBL/GenBank/DDBJ databases">
        <authorList>
            <person name="Jeon C.O."/>
        </authorList>
    </citation>
    <scope>NUCLEOTIDE SEQUENCE [LARGE SCALE GENOMIC DNA]</scope>
    <source>
        <strain evidence="2 3">KCTC 13943</strain>
    </source>
</reference>
<comment type="caution">
    <text evidence="2">The sequence shown here is derived from an EMBL/GenBank/DDBJ whole genome shotgun (WGS) entry which is preliminary data.</text>
</comment>
<dbReference type="SMART" id="SM00530">
    <property type="entry name" value="HTH_XRE"/>
    <property type="match status" value="1"/>
</dbReference>
<organism evidence="2 3">
    <name type="scientific">Neobacillus pocheonensis</name>
    <dbReference type="NCBI Taxonomy" id="363869"/>
    <lineage>
        <taxon>Bacteria</taxon>
        <taxon>Bacillati</taxon>
        <taxon>Bacillota</taxon>
        <taxon>Bacilli</taxon>
        <taxon>Bacillales</taxon>
        <taxon>Bacillaceae</taxon>
        <taxon>Neobacillus</taxon>
    </lineage>
</organism>
<dbReference type="InterPro" id="IPR001387">
    <property type="entry name" value="Cro/C1-type_HTH"/>
</dbReference>
<dbReference type="CDD" id="cd00093">
    <property type="entry name" value="HTH_XRE"/>
    <property type="match status" value="1"/>
</dbReference>
<dbReference type="PROSITE" id="PS50943">
    <property type="entry name" value="HTH_CROC1"/>
    <property type="match status" value="1"/>
</dbReference>
<sequence>MKSRMNDLIVKSGYMKKHIAKELGITPNQLSNWLASRSYPPLDKAYKLAKLLNCKVDDLYEEDEKDY</sequence>
<evidence type="ECO:0000313" key="3">
    <source>
        <dbReference type="Proteomes" id="UP001523262"/>
    </source>
</evidence>